<comment type="similarity">
    <text evidence="1">Belongs to the ustYa family.</text>
</comment>
<proteinExistence type="inferred from homology"/>
<evidence type="ECO:0000313" key="4">
    <source>
        <dbReference type="Proteomes" id="UP000800036"/>
    </source>
</evidence>
<sequence length="297" mass="34103">MIHSSASSETASFLEKASFLPSKTPKPRTKYYTVFLHGLIFGANLVFFLAVWRWSTFIKCPYGPYGPDLVHTPAKDAIAYESQLWDKVAIFFRNGTTNPNRYRKQFGVPSPELDEAWEKTIQCTLDQNIRLSKEEIGEWKDHPALVKLADGSGYYATLSVYHSLHCVKRIHHYLYFDHYYPGKTEQERMLIEHHVEHCLNVLFQTLQCNPDLTVFPMQWGATTRIPIGLDQGHHQCMDWERIDNWMKTRSFDVFTPGLIVHPTLGEAYPNGKGDDLGIALDMLLKDKLDPDHAGTNV</sequence>
<feature type="transmembrane region" description="Helical" evidence="2">
    <location>
        <begin position="31"/>
        <end position="52"/>
    </location>
</feature>
<keyword evidence="4" id="KW-1185">Reference proteome</keyword>
<dbReference type="OrthoDB" id="3687641at2759"/>
<evidence type="ECO:0000256" key="2">
    <source>
        <dbReference type="SAM" id="Phobius"/>
    </source>
</evidence>
<evidence type="ECO:0000256" key="1">
    <source>
        <dbReference type="ARBA" id="ARBA00035112"/>
    </source>
</evidence>
<dbReference type="Pfam" id="PF11807">
    <property type="entry name" value="UstYa"/>
    <property type="match status" value="1"/>
</dbReference>
<keyword evidence="2" id="KW-1133">Transmembrane helix</keyword>
<evidence type="ECO:0000313" key="3">
    <source>
        <dbReference type="EMBL" id="KAF1971767.1"/>
    </source>
</evidence>
<dbReference type="GO" id="GO:0043386">
    <property type="term" value="P:mycotoxin biosynthetic process"/>
    <property type="evidence" value="ECO:0007669"/>
    <property type="project" value="InterPro"/>
</dbReference>
<dbReference type="InterPro" id="IPR021765">
    <property type="entry name" value="UstYa-like"/>
</dbReference>
<protein>
    <recommendedName>
        <fullName evidence="5">Tat pathway signal sequence</fullName>
    </recommendedName>
</protein>
<dbReference type="AlphaFoldDB" id="A0A6A5VEU9"/>
<name>A0A6A5VEU9_9PLEO</name>
<gene>
    <name evidence="3" type="ORF">BU23DRAFT_645638</name>
</gene>
<reference evidence="3" key="1">
    <citation type="journal article" date="2020" name="Stud. Mycol.">
        <title>101 Dothideomycetes genomes: a test case for predicting lifestyles and emergence of pathogens.</title>
        <authorList>
            <person name="Haridas S."/>
            <person name="Albert R."/>
            <person name="Binder M."/>
            <person name="Bloem J."/>
            <person name="Labutti K."/>
            <person name="Salamov A."/>
            <person name="Andreopoulos B."/>
            <person name="Baker S."/>
            <person name="Barry K."/>
            <person name="Bills G."/>
            <person name="Bluhm B."/>
            <person name="Cannon C."/>
            <person name="Castanera R."/>
            <person name="Culley D."/>
            <person name="Daum C."/>
            <person name="Ezra D."/>
            <person name="Gonzalez J."/>
            <person name="Henrissat B."/>
            <person name="Kuo A."/>
            <person name="Liang C."/>
            <person name="Lipzen A."/>
            <person name="Lutzoni F."/>
            <person name="Magnuson J."/>
            <person name="Mondo S."/>
            <person name="Nolan M."/>
            <person name="Ohm R."/>
            <person name="Pangilinan J."/>
            <person name="Park H.-J."/>
            <person name="Ramirez L."/>
            <person name="Alfaro M."/>
            <person name="Sun H."/>
            <person name="Tritt A."/>
            <person name="Yoshinaga Y."/>
            <person name="Zwiers L.-H."/>
            <person name="Turgeon B."/>
            <person name="Goodwin S."/>
            <person name="Spatafora J."/>
            <person name="Crous P."/>
            <person name="Grigoriev I."/>
        </authorList>
    </citation>
    <scope>NUCLEOTIDE SEQUENCE</scope>
    <source>
        <strain evidence="3">CBS 107.79</strain>
    </source>
</reference>
<dbReference type="EMBL" id="ML976691">
    <property type="protein sequence ID" value="KAF1971767.1"/>
    <property type="molecule type" value="Genomic_DNA"/>
</dbReference>
<dbReference type="Proteomes" id="UP000800036">
    <property type="component" value="Unassembled WGS sequence"/>
</dbReference>
<keyword evidence="2" id="KW-0472">Membrane</keyword>
<dbReference type="PANTHER" id="PTHR33365">
    <property type="entry name" value="YALI0B05434P"/>
    <property type="match status" value="1"/>
</dbReference>
<organism evidence="3 4">
    <name type="scientific">Bimuria novae-zelandiae CBS 107.79</name>
    <dbReference type="NCBI Taxonomy" id="1447943"/>
    <lineage>
        <taxon>Eukaryota</taxon>
        <taxon>Fungi</taxon>
        <taxon>Dikarya</taxon>
        <taxon>Ascomycota</taxon>
        <taxon>Pezizomycotina</taxon>
        <taxon>Dothideomycetes</taxon>
        <taxon>Pleosporomycetidae</taxon>
        <taxon>Pleosporales</taxon>
        <taxon>Massarineae</taxon>
        <taxon>Didymosphaeriaceae</taxon>
        <taxon>Bimuria</taxon>
    </lineage>
</organism>
<dbReference type="PANTHER" id="PTHR33365:SF7">
    <property type="entry name" value="TAT PATHWAY SIGNAL SEQUENCE"/>
    <property type="match status" value="1"/>
</dbReference>
<evidence type="ECO:0008006" key="5">
    <source>
        <dbReference type="Google" id="ProtNLM"/>
    </source>
</evidence>
<keyword evidence="2" id="KW-0812">Transmembrane</keyword>
<accession>A0A6A5VEU9</accession>